<dbReference type="Proteomes" id="UP000198287">
    <property type="component" value="Unassembled WGS sequence"/>
</dbReference>
<dbReference type="EMBL" id="LNIX01000003">
    <property type="protein sequence ID" value="OXA57724.1"/>
    <property type="molecule type" value="Genomic_DNA"/>
</dbReference>
<feature type="transmembrane region" description="Helical" evidence="7">
    <location>
        <begin position="154"/>
        <end position="175"/>
    </location>
</feature>
<feature type="region of interest" description="Disordered" evidence="6">
    <location>
        <begin position="343"/>
        <end position="363"/>
    </location>
</feature>
<name>A0A226EL53_FOLCA</name>
<dbReference type="GO" id="GO:0015250">
    <property type="term" value="F:water channel activity"/>
    <property type="evidence" value="ECO:0007669"/>
    <property type="project" value="TreeGrafter"/>
</dbReference>
<feature type="region of interest" description="Disordered" evidence="6">
    <location>
        <begin position="425"/>
        <end position="483"/>
    </location>
</feature>
<dbReference type="InterPro" id="IPR034294">
    <property type="entry name" value="Aquaporin_transptr"/>
</dbReference>
<evidence type="ECO:0000256" key="5">
    <source>
        <dbReference type="ARBA" id="ARBA00023136"/>
    </source>
</evidence>
<feature type="region of interest" description="Disordered" evidence="6">
    <location>
        <begin position="181"/>
        <end position="203"/>
    </location>
</feature>
<dbReference type="Pfam" id="PF00230">
    <property type="entry name" value="MIP"/>
    <property type="match status" value="1"/>
</dbReference>
<feature type="transmembrane region" description="Helical" evidence="7">
    <location>
        <begin position="114"/>
        <end position="134"/>
    </location>
</feature>
<feature type="region of interest" description="Disordered" evidence="6">
    <location>
        <begin position="263"/>
        <end position="328"/>
    </location>
</feature>
<evidence type="ECO:0000256" key="6">
    <source>
        <dbReference type="SAM" id="MobiDB-lite"/>
    </source>
</evidence>
<comment type="similarity">
    <text evidence="2">Belongs to the MIP/aquaporin (TC 1.A.8) family.</text>
</comment>
<dbReference type="STRING" id="158441.A0A226EL53"/>
<keyword evidence="4 7" id="KW-1133">Transmembrane helix</keyword>
<feature type="region of interest" description="Disordered" evidence="6">
    <location>
        <begin position="539"/>
        <end position="562"/>
    </location>
</feature>
<proteinExistence type="inferred from homology"/>
<dbReference type="PANTHER" id="PTHR19139:SF199">
    <property type="entry name" value="MIP17260P"/>
    <property type="match status" value="1"/>
</dbReference>
<evidence type="ECO:0000256" key="4">
    <source>
        <dbReference type="ARBA" id="ARBA00022989"/>
    </source>
</evidence>
<organism evidence="8 9">
    <name type="scientific">Folsomia candida</name>
    <name type="common">Springtail</name>
    <dbReference type="NCBI Taxonomy" id="158441"/>
    <lineage>
        <taxon>Eukaryota</taxon>
        <taxon>Metazoa</taxon>
        <taxon>Ecdysozoa</taxon>
        <taxon>Arthropoda</taxon>
        <taxon>Hexapoda</taxon>
        <taxon>Collembola</taxon>
        <taxon>Entomobryomorpha</taxon>
        <taxon>Isotomoidea</taxon>
        <taxon>Isotomidae</taxon>
        <taxon>Proisotominae</taxon>
        <taxon>Folsomia</taxon>
    </lineage>
</organism>
<keyword evidence="5 7" id="KW-0472">Membrane</keyword>
<dbReference type="SUPFAM" id="SSF81338">
    <property type="entry name" value="Aquaporin-like"/>
    <property type="match status" value="1"/>
</dbReference>
<comment type="subcellular location">
    <subcellularLocation>
        <location evidence="1">Membrane</location>
        <topology evidence="1">Multi-pass membrane protein</topology>
    </subcellularLocation>
</comment>
<gene>
    <name evidence="8" type="ORF">Fcan01_08238</name>
</gene>
<evidence type="ECO:0000256" key="3">
    <source>
        <dbReference type="ARBA" id="ARBA00022692"/>
    </source>
</evidence>
<reference evidence="8 9" key="1">
    <citation type="submission" date="2015-12" db="EMBL/GenBank/DDBJ databases">
        <title>The genome of Folsomia candida.</title>
        <authorList>
            <person name="Faddeeva A."/>
            <person name="Derks M.F."/>
            <person name="Anvar Y."/>
            <person name="Smit S."/>
            <person name="Van Straalen N."/>
            <person name="Roelofs D."/>
        </authorList>
    </citation>
    <scope>NUCLEOTIDE SEQUENCE [LARGE SCALE GENOMIC DNA]</scope>
    <source>
        <strain evidence="8 9">VU population</strain>
        <tissue evidence="8">Whole body</tissue>
    </source>
</reference>
<dbReference type="OrthoDB" id="3222at2759"/>
<dbReference type="PRINTS" id="PR00783">
    <property type="entry name" value="MINTRINSICP"/>
</dbReference>
<evidence type="ECO:0000313" key="9">
    <source>
        <dbReference type="Proteomes" id="UP000198287"/>
    </source>
</evidence>
<evidence type="ECO:0000256" key="1">
    <source>
        <dbReference type="ARBA" id="ARBA00004141"/>
    </source>
</evidence>
<protein>
    <submittedName>
        <fullName evidence="8">Neurogenic protein big brain</fullName>
    </submittedName>
</protein>
<feature type="compositionally biased region" description="Basic residues" evidence="6">
    <location>
        <begin position="347"/>
        <end position="357"/>
    </location>
</feature>
<feature type="compositionally biased region" description="Polar residues" evidence="6">
    <location>
        <begin position="549"/>
        <end position="558"/>
    </location>
</feature>
<dbReference type="PANTHER" id="PTHR19139">
    <property type="entry name" value="AQUAPORIN TRANSPORTER"/>
    <property type="match status" value="1"/>
</dbReference>
<dbReference type="InterPro" id="IPR023271">
    <property type="entry name" value="Aquaporin-like"/>
</dbReference>
<evidence type="ECO:0000256" key="2">
    <source>
        <dbReference type="ARBA" id="ARBA00006175"/>
    </source>
</evidence>
<dbReference type="Gene3D" id="1.20.1080.10">
    <property type="entry name" value="Glycerol uptake facilitator protein"/>
    <property type="match status" value="1"/>
</dbReference>
<feature type="compositionally biased region" description="Polar residues" evidence="6">
    <location>
        <begin position="455"/>
        <end position="468"/>
    </location>
</feature>
<keyword evidence="3 7" id="KW-0812">Transmembrane</keyword>
<feature type="region of interest" description="Disordered" evidence="6">
    <location>
        <begin position="497"/>
        <end position="517"/>
    </location>
</feature>
<dbReference type="InterPro" id="IPR000425">
    <property type="entry name" value="MIP"/>
</dbReference>
<evidence type="ECO:0000256" key="7">
    <source>
        <dbReference type="SAM" id="Phobius"/>
    </source>
</evidence>
<dbReference type="GO" id="GO:0005886">
    <property type="term" value="C:plasma membrane"/>
    <property type="evidence" value="ECO:0007669"/>
    <property type="project" value="TreeGrafter"/>
</dbReference>
<dbReference type="AlphaFoldDB" id="A0A226EL53"/>
<sequence>MRRELDWVWFPSVLLVLVIPSLKKLYAFALADFSPWMEISGDKLKEDSLCCHAASQPAYPSVQPSLKITVPGYQGSLGTTTIASHVTPIQAFGMEFILSFVITLTFMADPRNSLPTTAALLGATLVSLPATGAGLNPARSLGPAFVMNKWTAHWVFWLAPIFGGLLAGYLHKYILRRGPKARGKKVRESTSDGDSLDDLPTAALPTTTHDRLLVERFEPLYSGTRSLYMKPSPVLPRTNLSRSQSVYASKRLEYNHSKFETLRKQTTPHSTSGPHSHHGHHPYGDSNYESLYEKKSCPDNNSHPAPPSCSETTGGTGGGGNLLMSGPPSYESNYYKTYDTAPLSERGHHHKHGHHKRDPSDLRDNHANRILAQYETSKGLVDVDAHAMKSHKSSLFYESEYSTKEKHSNGKSSNSGTIEKKLIDTCSSLDGDHPPPRFRMQMPTTQQRYPPPGQCSESSDCSRHNSTGGPAGTHGKDLSTFPKKPYELLDTTRKLLDFSPNHSQPNSSLPTPNSTANSNYTARLLMAEKDSTYSRILEPLMNSKPLPPGSNSNNNFSRMSPHDQFMYSYH</sequence>
<feature type="transmembrane region" description="Helical" evidence="7">
    <location>
        <begin position="7"/>
        <end position="29"/>
    </location>
</feature>
<comment type="caution">
    <text evidence="8">The sequence shown here is derived from an EMBL/GenBank/DDBJ whole genome shotgun (WGS) entry which is preliminary data.</text>
</comment>
<accession>A0A226EL53</accession>
<feature type="compositionally biased region" description="Polar residues" evidence="6">
    <location>
        <begin position="500"/>
        <end position="517"/>
    </location>
</feature>
<keyword evidence="9" id="KW-1185">Reference proteome</keyword>
<feature type="transmembrane region" description="Helical" evidence="7">
    <location>
        <begin position="89"/>
        <end position="107"/>
    </location>
</feature>
<evidence type="ECO:0000313" key="8">
    <source>
        <dbReference type="EMBL" id="OXA57724.1"/>
    </source>
</evidence>